<organism evidence="3 4">
    <name type="scientific">Streptomyces virginiae</name>
    <name type="common">Streptomyces cinnamonensis</name>
    <dbReference type="NCBI Taxonomy" id="1961"/>
    <lineage>
        <taxon>Bacteria</taxon>
        <taxon>Bacillati</taxon>
        <taxon>Actinomycetota</taxon>
        <taxon>Actinomycetes</taxon>
        <taxon>Kitasatosporales</taxon>
        <taxon>Streptomycetaceae</taxon>
        <taxon>Streptomyces</taxon>
    </lineage>
</organism>
<dbReference type="AlphaFoldDB" id="A0A0L8MN55"/>
<reference evidence="4" key="1">
    <citation type="submission" date="2015-07" db="EMBL/GenBank/DDBJ databases">
        <authorList>
            <consortium name="Consortium for Microbial Forensics and Genomics (microFORGE)"/>
            <person name="Knight B.M."/>
            <person name="Roberts D.P."/>
            <person name="Lin D."/>
            <person name="Hari K."/>
            <person name="Fletcher J."/>
            <person name="Melcher U."/>
            <person name="Blagden T."/>
            <person name="Winegar R.A."/>
        </authorList>
    </citation>
    <scope>NUCLEOTIDE SEQUENCE [LARGE SCALE GENOMIC DNA]</scope>
    <source>
        <strain evidence="4">NRRL B-1447</strain>
    </source>
</reference>
<dbReference type="InterPro" id="IPR036291">
    <property type="entry name" value="NAD(P)-bd_dom_sf"/>
</dbReference>
<evidence type="ECO:0000313" key="4">
    <source>
        <dbReference type="Proteomes" id="UP000037084"/>
    </source>
</evidence>
<dbReference type="FunFam" id="3.40.50.720:FF:000084">
    <property type="entry name" value="Short-chain dehydrogenase reductase"/>
    <property type="match status" value="1"/>
</dbReference>
<sequence length="258" mass="27565">MTAGTQPKLLEGRSALITGASSGIGAAAARIFCREGAAVTLVARREKQLADLTDELQTQGHHAQYVIADVTHTEQIAHAVQQAITTYGHLDTAFNNAGIGATPAPLHLLPDNTYDTIMNTNVRGIWNSMRHEIPAMLTHGHGTIINNSSTAGLVATPVTAPYIASKHAVIGLTKAAAYEYATHNIRINAIAPGTTQTEMITNWLQQNPTIETTLLNHTPLPRHAHPNEIAEAAAWLSSNRASYIHGTTLSIDGGWTTH</sequence>
<comment type="similarity">
    <text evidence="1">Belongs to the short-chain dehydrogenases/reductases (SDR) family.</text>
</comment>
<accession>A0A0L8MN55</accession>
<name>A0A0L8MN55_STRVG</name>
<dbReference type="PANTHER" id="PTHR24321:SF11">
    <property type="entry name" value="BLR0893 PROTEIN"/>
    <property type="match status" value="1"/>
</dbReference>
<evidence type="ECO:0000313" key="3">
    <source>
        <dbReference type="EMBL" id="KOG51828.1"/>
    </source>
</evidence>
<dbReference type="InterPro" id="IPR002347">
    <property type="entry name" value="SDR_fam"/>
</dbReference>
<dbReference type="RefSeq" id="WP_053171825.1">
    <property type="nucleotide sequence ID" value="NZ_LGUV01000195.1"/>
</dbReference>
<dbReference type="EMBL" id="LGUV01000195">
    <property type="protein sequence ID" value="KOG51828.1"/>
    <property type="molecule type" value="Genomic_DNA"/>
</dbReference>
<dbReference type="GO" id="GO:0016491">
    <property type="term" value="F:oxidoreductase activity"/>
    <property type="evidence" value="ECO:0007669"/>
    <property type="project" value="UniProtKB-KW"/>
</dbReference>
<keyword evidence="2" id="KW-0560">Oxidoreductase</keyword>
<dbReference type="PRINTS" id="PR00081">
    <property type="entry name" value="GDHRDH"/>
</dbReference>
<dbReference type="Pfam" id="PF13561">
    <property type="entry name" value="adh_short_C2"/>
    <property type="match status" value="1"/>
</dbReference>
<proteinExistence type="inferred from homology"/>
<gene>
    <name evidence="3" type="ORF">ADK75_16575</name>
</gene>
<evidence type="ECO:0000256" key="2">
    <source>
        <dbReference type="ARBA" id="ARBA00023002"/>
    </source>
</evidence>
<dbReference type="SUPFAM" id="SSF51735">
    <property type="entry name" value="NAD(P)-binding Rossmann-fold domains"/>
    <property type="match status" value="1"/>
</dbReference>
<dbReference type="CDD" id="cd05233">
    <property type="entry name" value="SDR_c"/>
    <property type="match status" value="1"/>
</dbReference>
<dbReference type="PRINTS" id="PR00080">
    <property type="entry name" value="SDRFAMILY"/>
</dbReference>
<dbReference type="PATRIC" id="fig|1961.12.peg.3784"/>
<protein>
    <submittedName>
        <fullName evidence="3">Short-chain dehydrogenase</fullName>
    </submittedName>
</protein>
<comment type="caution">
    <text evidence="3">The sequence shown here is derived from an EMBL/GenBank/DDBJ whole genome shotgun (WGS) entry which is preliminary data.</text>
</comment>
<dbReference type="Gene3D" id="3.40.50.720">
    <property type="entry name" value="NAD(P)-binding Rossmann-like Domain"/>
    <property type="match status" value="1"/>
</dbReference>
<evidence type="ECO:0000256" key="1">
    <source>
        <dbReference type="ARBA" id="ARBA00006484"/>
    </source>
</evidence>
<dbReference type="NCBIfam" id="NF005559">
    <property type="entry name" value="PRK07231.1"/>
    <property type="match status" value="1"/>
</dbReference>
<dbReference type="Proteomes" id="UP000037084">
    <property type="component" value="Unassembled WGS sequence"/>
</dbReference>
<dbReference type="OrthoDB" id="4380821at2"/>
<dbReference type="PANTHER" id="PTHR24321">
    <property type="entry name" value="DEHYDROGENASES, SHORT CHAIN"/>
    <property type="match status" value="1"/>
</dbReference>